<evidence type="ECO:0000256" key="2">
    <source>
        <dbReference type="ARBA" id="ARBA00021897"/>
    </source>
</evidence>
<evidence type="ECO:0000259" key="9">
    <source>
        <dbReference type="Pfam" id="PF01052"/>
    </source>
</evidence>
<dbReference type="RefSeq" id="WP_075065868.1">
    <property type="nucleotide sequence ID" value="NZ_LKAJ02000001.1"/>
</dbReference>
<evidence type="ECO:0000256" key="8">
    <source>
        <dbReference type="SAM" id="MobiDB-lite"/>
    </source>
</evidence>
<dbReference type="STRING" id="295108.HT99x_01236"/>
<keyword evidence="12" id="KW-1185">Reference proteome</keyword>
<gene>
    <name evidence="10" type="primary">fliN</name>
    <name evidence="11" type="ORF">HT99x_008205</name>
    <name evidence="10" type="ORF">HT99x_01236</name>
</gene>
<dbReference type="EMBL" id="LKAJ01000004">
    <property type="protein sequence ID" value="KRG21484.1"/>
    <property type="molecule type" value="Genomic_DNA"/>
</dbReference>
<proteinExistence type="inferred from homology"/>
<feature type="region of interest" description="Disordered" evidence="8">
    <location>
        <begin position="1"/>
        <end position="43"/>
    </location>
</feature>
<evidence type="ECO:0000256" key="1">
    <source>
        <dbReference type="ARBA" id="ARBA00009226"/>
    </source>
</evidence>
<reference evidence="11" key="3">
    <citation type="submission" date="2021-06" db="EMBL/GenBank/DDBJ databases">
        <title>Genomic Description and Analysis of Intracellular Bacteria, Candidatus Berkiella cookevillensis and Candidatus Berkiella aquae.</title>
        <authorList>
            <person name="Kidane D.T."/>
            <person name="Mehari Y.T."/>
            <person name="Rice F.C."/>
            <person name="Arivett B.A."/>
            <person name="Farone A.L."/>
            <person name="Berk S.G."/>
            <person name="Farone M.B."/>
        </authorList>
    </citation>
    <scope>NUCLEOTIDE SEQUENCE</scope>
    <source>
        <strain evidence="11">HT99</strain>
    </source>
</reference>
<name>A0A0Q9YLC2_9GAMM</name>
<comment type="function">
    <text evidence="7">FliN is one of three proteins (FliG, FliN, FliM) that form the rotor-mounted switch complex (C ring), located at the base of the basal body. This complex interacts with the CheY and CheZ chemotaxis proteins, in addition to contacting components of the motor that determine the direction of flagellar rotation.</text>
</comment>
<dbReference type="Proteomes" id="UP000051497">
    <property type="component" value="Unassembled WGS sequence"/>
</dbReference>
<dbReference type="PANTHER" id="PTHR43484">
    <property type="match status" value="1"/>
</dbReference>
<evidence type="ECO:0000256" key="7">
    <source>
        <dbReference type="RuleBase" id="RU362074"/>
    </source>
</evidence>
<dbReference type="AlphaFoldDB" id="A0A0Q9YLC2"/>
<sequence length="127" mass="13610">MEPTDQNQGAPQPAAQDAATKAAAAQFSEFSKDGKRNDSTNNKDLDLILDIPVTISLEVGRTSISIKNLLQLNQGSVVELDRSAGEPLDVLVNGTLIAHAEVVVVNEKFGIRLTDVVSATERLENIQ</sequence>
<dbReference type="SUPFAM" id="SSF101801">
    <property type="entry name" value="Surface presentation of antigens (SPOA)"/>
    <property type="match status" value="1"/>
</dbReference>
<feature type="compositionally biased region" description="Basic and acidic residues" evidence="8">
    <location>
        <begin position="30"/>
        <end position="43"/>
    </location>
</feature>
<reference evidence="11" key="2">
    <citation type="journal article" date="2016" name="Genome Announc.">
        <title>Draft Genome Sequences of Two Novel Amoeba-Resistant Intranuclear Bacteria, 'Candidatus Berkiella cookevillensis' and 'Candidatus Berkiella aquae'.</title>
        <authorList>
            <person name="Mehari Y.T."/>
            <person name="Arivett B.A."/>
            <person name="Farone A.L."/>
            <person name="Gunderson J.H."/>
            <person name="Farone M.B."/>
        </authorList>
    </citation>
    <scope>NUCLEOTIDE SEQUENCE</scope>
    <source>
        <strain evidence="11">HT99</strain>
    </source>
</reference>
<dbReference type="PRINTS" id="PR00956">
    <property type="entry name" value="FLGMOTORFLIN"/>
</dbReference>
<keyword evidence="10" id="KW-0969">Cilium</keyword>
<dbReference type="PATRIC" id="fig|1590043.3.peg.1251"/>
<comment type="subcellular location">
    <subcellularLocation>
        <location evidence="7">Cell membrane</location>
        <topology evidence="7">Peripheral membrane protein</topology>
        <orientation evidence="7">Cytoplasmic side</orientation>
    </subcellularLocation>
    <subcellularLocation>
        <location evidence="7">Bacterial flagellum basal body</location>
    </subcellularLocation>
</comment>
<dbReference type="EMBL" id="LKAJ02000001">
    <property type="protein sequence ID" value="MCS5711415.1"/>
    <property type="molecule type" value="Genomic_DNA"/>
</dbReference>
<keyword evidence="10" id="KW-0282">Flagellum</keyword>
<dbReference type="GO" id="GO:0003774">
    <property type="term" value="F:cytoskeletal motor activity"/>
    <property type="evidence" value="ECO:0007669"/>
    <property type="project" value="UniProtKB-UniRule"/>
</dbReference>
<dbReference type="NCBIfam" id="TIGR02480">
    <property type="entry name" value="fliN"/>
    <property type="match status" value="1"/>
</dbReference>
<organism evidence="10">
    <name type="scientific">Candidatus Berkiella aquae</name>
    <dbReference type="NCBI Taxonomy" id="295108"/>
    <lineage>
        <taxon>Bacteria</taxon>
        <taxon>Pseudomonadati</taxon>
        <taxon>Pseudomonadota</taxon>
        <taxon>Gammaproteobacteria</taxon>
        <taxon>Candidatus Berkiellales</taxon>
        <taxon>Candidatus Berkiellaceae</taxon>
        <taxon>Candidatus Berkiella</taxon>
    </lineage>
</organism>
<dbReference type="InterPro" id="IPR001543">
    <property type="entry name" value="FliN-like_C"/>
</dbReference>
<evidence type="ECO:0000313" key="10">
    <source>
        <dbReference type="EMBL" id="KRG21484.1"/>
    </source>
</evidence>
<keyword evidence="7" id="KW-0975">Bacterial flagellum</keyword>
<keyword evidence="6 7" id="KW-0472">Membrane</keyword>
<dbReference type="Pfam" id="PF01052">
    <property type="entry name" value="FliMN_C"/>
    <property type="match status" value="1"/>
</dbReference>
<accession>A0A0Q9YLC2</accession>
<dbReference type="InterPro" id="IPR051469">
    <property type="entry name" value="FliN/MopA/SpaO"/>
</dbReference>
<keyword evidence="4 7" id="KW-0145">Chemotaxis</keyword>
<evidence type="ECO:0000256" key="4">
    <source>
        <dbReference type="ARBA" id="ARBA00022500"/>
    </source>
</evidence>
<dbReference type="GO" id="GO:0071973">
    <property type="term" value="P:bacterial-type flagellum-dependent cell motility"/>
    <property type="evidence" value="ECO:0007669"/>
    <property type="project" value="UniProtKB-UniRule"/>
</dbReference>
<dbReference type="Gene3D" id="2.30.330.10">
    <property type="entry name" value="SpoA-like"/>
    <property type="match status" value="1"/>
</dbReference>
<dbReference type="InterPro" id="IPR001172">
    <property type="entry name" value="FliN_T3SS_HrcQb"/>
</dbReference>
<evidence type="ECO:0000313" key="12">
    <source>
        <dbReference type="Proteomes" id="UP000051497"/>
    </source>
</evidence>
<keyword evidence="5 7" id="KW-0283">Flagellar rotation</keyword>
<keyword evidence="3 7" id="KW-1003">Cell membrane</keyword>
<dbReference type="OrthoDB" id="9773459at2"/>
<dbReference type="InterPro" id="IPR036429">
    <property type="entry name" value="SpoA-like_sf"/>
</dbReference>
<dbReference type="PANTHER" id="PTHR43484:SF1">
    <property type="entry name" value="FLAGELLAR MOTOR SWITCH PROTEIN FLIN"/>
    <property type="match status" value="1"/>
</dbReference>
<reference evidence="10" key="1">
    <citation type="submission" date="2015-09" db="EMBL/GenBank/DDBJ databases">
        <title>Draft Genome Sequences of Two Novel Amoeba-resistant Intranuclear Bacteria, Candidatus Berkiella cookevillensis and Candidatus Berkiella aquae.</title>
        <authorList>
            <person name="Mehari Y.T."/>
            <person name="Arivett B.A."/>
            <person name="Farone A.L."/>
            <person name="Gunderson J.H."/>
            <person name="Farone M.B."/>
        </authorList>
    </citation>
    <scope>NUCLEOTIDE SEQUENCE [LARGE SCALE GENOMIC DNA]</scope>
    <source>
        <strain evidence="10">HT99</strain>
    </source>
</reference>
<evidence type="ECO:0000256" key="6">
    <source>
        <dbReference type="ARBA" id="ARBA00023136"/>
    </source>
</evidence>
<feature type="domain" description="Flagellar motor switch protein FliN-like C-terminal" evidence="9">
    <location>
        <begin position="47"/>
        <end position="117"/>
    </location>
</feature>
<dbReference type="GO" id="GO:0006935">
    <property type="term" value="P:chemotaxis"/>
    <property type="evidence" value="ECO:0007669"/>
    <property type="project" value="UniProtKB-KW"/>
</dbReference>
<dbReference type="FunFam" id="2.30.330.10:FF:000001">
    <property type="entry name" value="Flagellar motor switch protein FliN"/>
    <property type="match status" value="1"/>
</dbReference>
<evidence type="ECO:0000256" key="5">
    <source>
        <dbReference type="ARBA" id="ARBA00022779"/>
    </source>
</evidence>
<comment type="similarity">
    <text evidence="1 7">Belongs to the FliN/MopA/SpaO family.</text>
</comment>
<keyword evidence="10" id="KW-0966">Cell projection</keyword>
<evidence type="ECO:0000256" key="3">
    <source>
        <dbReference type="ARBA" id="ARBA00022475"/>
    </source>
</evidence>
<comment type="caution">
    <text evidence="10">The sequence shown here is derived from an EMBL/GenBank/DDBJ whole genome shotgun (WGS) entry which is preliminary data.</text>
</comment>
<evidence type="ECO:0000313" key="11">
    <source>
        <dbReference type="EMBL" id="MCS5711415.1"/>
    </source>
</evidence>
<feature type="compositionally biased region" description="Low complexity" evidence="8">
    <location>
        <begin position="1"/>
        <end position="26"/>
    </location>
</feature>
<protein>
    <recommendedName>
        <fullName evidence="2 7">Flagellar motor switch protein FliN</fullName>
    </recommendedName>
</protein>
<dbReference type="GO" id="GO:0005886">
    <property type="term" value="C:plasma membrane"/>
    <property type="evidence" value="ECO:0007669"/>
    <property type="project" value="UniProtKB-SubCell"/>
</dbReference>
<dbReference type="GO" id="GO:0009425">
    <property type="term" value="C:bacterial-type flagellum basal body"/>
    <property type="evidence" value="ECO:0007669"/>
    <property type="project" value="UniProtKB-SubCell"/>
</dbReference>
<dbReference type="InterPro" id="IPR012826">
    <property type="entry name" value="FliN"/>
</dbReference>